<dbReference type="Pfam" id="PF00561">
    <property type="entry name" value="Abhydrolase_1"/>
    <property type="match status" value="1"/>
</dbReference>
<dbReference type="Proteomes" id="UP000077755">
    <property type="component" value="Chromosome 1"/>
</dbReference>
<evidence type="ECO:0000259" key="1">
    <source>
        <dbReference type="Pfam" id="PF00561"/>
    </source>
</evidence>
<name>A0AAF1AFM1_DAUCS</name>
<dbReference type="InterPro" id="IPR052370">
    <property type="entry name" value="Meta-cleavage_hydrolase"/>
</dbReference>
<dbReference type="InterPro" id="IPR000073">
    <property type="entry name" value="AB_hydrolase_1"/>
</dbReference>
<proteinExistence type="predicted"/>
<dbReference type="EMBL" id="CP093343">
    <property type="protein sequence ID" value="WOG82409.1"/>
    <property type="molecule type" value="Genomic_DNA"/>
</dbReference>
<gene>
    <name evidence="2" type="ORF">DCAR_0101573</name>
</gene>
<dbReference type="Gene3D" id="3.40.50.1820">
    <property type="entry name" value="alpha/beta hydrolase"/>
    <property type="match status" value="1"/>
</dbReference>
<accession>A0AAF1AFM1</accession>
<protein>
    <recommendedName>
        <fullName evidence="1">AB hydrolase-1 domain-containing protein</fullName>
    </recommendedName>
</protein>
<reference evidence="2" key="2">
    <citation type="submission" date="2022-03" db="EMBL/GenBank/DDBJ databases">
        <title>Draft title - Genomic analysis of global carrot germplasm unveils the trajectory of domestication and the origin of high carotenoid orange carrot.</title>
        <authorList>
            <person name="Iorizzo M."/>
            <person name="Ellison S."/>
            <person name="Senalik D."/>
            <person name="Macko-Podgorni A."/>
            <person name="Grzebelus D."/>
            <person name="Bostan H."/>
            <person name="Rolling W."/>
            <person name="Curaba J."/>
            <person name="Simon P."/>
        </authorList>
    </citation>
    <scope>NUCLEOTIDE SEQUENCE</scope>
    <source>
        <tissue evidence="2">Leaf</tissue>
    </source>
</reference>
<sequence>MKFYGLSPQIIETEPGTQIKIWAPSKSKSESKPNIVFLHGFGADGILNWLSQVMAISSNYAVYVPDLLFFGESITDKPGRSTAFQAEVIAAALKKIGVKKCTVVGLSYGASIGFKMAELCPELVEFVVASDTIIEFNESLSRAVVEKYGFPSLPEFLLPTTVEGLMSFLTICNHGPVSMPGFVAKDFLKEFYNNRKERAELAKAWVVPDDEVKPISLSQKVHLIWGDDDKIFTSLTAEDTKRQLGGDTTLVYIKDGGHVVQQEKADNYNAELKKILASLYAKSKDA</sequence>
<dbReference type="InterPro" id="IPR029058">
    <property type="entry name" value="AB_hydrolase_fold"/>
</dbReference>
<dbReference type="PANTHER" id="PTHR43139:SF22">
    <property type="entry name" value="AB HYDROLASE-1 DOMAIN-CONTAINING PROTEIN"/>
    <property type="match status" value="1"/>
</dbReference>
<reference evidence="2" key="1">
    <citation type="journal article" date="2016" name="Nat. Genet.">
        <title>A high-quality carrot genome assembly provides new insights into carotenoid accumulation and asterid genome evolution.</title>
        <authorList>
            <person name="Iorizzo M."/>
            <person name="Ellison S."/>
            <person name="Senalik D."/>
            <person name="Zeng P."/>
            <person name="Satapoomin P."/>
            <person name="Huang J."/>
            <person name="Bowman M."/>
            <person name="Iovene M."/>
            <person name="Sanseverino W."/>
            <person name="Cavagnaro P."/>
            <person name="Yildiz M."/>
            <person name="Macko-Podgorni A."/>
            <person name="Moranska E."/>
            <person name="Grzebelus E."/>
            <person name="Grzebelus D."/>
            <person name="Ashrafi H."/>
            <person name="Zheng Z."/>
            <person name="Cheng S."/>
            <person name="Spooner D."/>
            <person name="Van Deynze A."/>
            <person name="Simon P."/>
        </authorList>
    </citation>
    <scope>NUCLEOTIDE SEQUENCE</scope>
    <source>
        <tissue evidence="2">Leaf</tissue>
    </source>
</reference>
<keyword evidence="3" id="KW-1185">Reference proteome</keyword>
<dbReference type="GO" id="GO:0016787">
    <property type="term" value="F:hydrolase activity"/>
    <property type="evidence" value="ECO:0007669"/>
    <property type="project" value="UniProtKB-ARBA"/>
</dbReference>
<evidence type="ECO:0000313" key="2">
    <source>
        <dbReference type="EMBL" id="WOG82409.1"/>
    </source>
</evidence>
<dbReference type="PANTHER" id="PTHR43139">
    <property type="entry name" value="SI:DKEY-122A22.2"/>
    <property type="match status" value="1"/>
</dbReference>
<organism evidence="2 3">
    <name type="scientific">Daucus carota subsp. sativus</name>
    <name type="common">Carrot</name>
    <dbReference type="NCBI Taxonomy" id="79200"/>
    <lineage>
        <taxon>Eukaryota</taxon>
        <taxon>Viridiplantae</taxon>
        <taxon>Streptophyta</taxon>
        <taxon>Embryophyta</taxon>
        <taxon>Tracheophyta</taxon>
        <taxon>Spermatophyta</taxon>
        <taxon>Magnoliopsida</taxon>
        <taxon>eudicotyledons</taxon>
        <taxon>Gunneridae</taxon>
        <taxon>Pentapetalae</taxon>
        <taxon>asterids</taxon>
        <taxon>campanulids</taxon>
        <taxon>Apiales</taxon>
        <taxon>Apiaceae</taxon>
        <taxon>Apioideae</taxon>
        <taxon>Scandiceae</taxon>
        <taxon>Daucinae</taxon>
        <taxon>Daucus</taxon>
        <taxon>Daucus sect. Daucus</taxon>
    </lineage>
</organism>
<dbReference type="AlphaFoldDB" id="A0AAF1AFM1"/>
<dbReference type="SUPFAM" id="SSF53474">
    <property type="entry name" value="alpha/beta-Hydrolases"/>
    <property type="match status" value="1"/>
</dbReference>
<evidence type="ECO:0000313" key="3">
    <source>
        <dbReference type="Proteomes" id="UP000077755"/>
    </source>
</evidence>
<feature type="domain" description="AB hydrolase-1" evidence="1">
    <location>
        <begin position="33"/>
        <end position="264"/>
    </location>
</feature>